<comment type="subcellular location">
    <subcellularLocation>
        <location evidence="1">Secreted</location>
    </subcellularLocation>
</comment>
<evidence type="ECO:0000313" key="8">
    <source>
        <dbReference type="Proteomes" id="UP000008792"/>
    </source>
</evidence>
<dbReference type="GO" id="GO:0005576">
    <property type="term" value="C:extracellular region"/>
    <property type="evidence" value="ECO:0007669"/>
    <property type="project" value="UniProtKB-SubCell"/>
</dbReference>
<organism evidence="7 8">
    <name type="scientific">Drosophila virilis</name>
    <name type="common">Fruit fly</name>
    <dbReference type="NCBI Taxonomy" id="7244"/>
    <lineage>
        <taxon>Eukaryota</taxon>
        <taxon>Metazoa</taxon>
        <taxon>Ecdysozoa</taxon>
        <taxon>Arthropoda</taxon>
        <taxon>Hexapoda</taxon>
        <taxon>Insecta</taxon>
        <taxon>Pterygota</taxon>
        <taxon>Neoptera</taxon>
        <taxon>Endopterygota</taxon>
        <taxon>Diptera</taxon>
        <taxon>Brachycera</taxon>
        <taxon>Muscomorpha</taxon>
        <taxon>Ephydroidea</taxon>
        <taxon>Drosophilidae</taxon>
        <taxon>Drosophila</taxon>
    </lineage>
</organism>
<proteinExistence type="inferred from homology"/>
<gene>
    <name evidence="7" type="primary">Dvir\Obp49a</name>
    <name evidence="7" type="ORF">Dvir_GJ15082</name>
</gene>
<dbReference type="KEGG" id="dvi:6636416"/>
<dbReference type="InterPro" id="IPR036728">
    <property type="entry name" value="PBP_GOBP_sf"/>
</dbReference>
<dbReference type="OrthoDB" id="7962367at2759"/>
<protein>
    <submittedName>
        <fullName evidence="7">Odorant-binding protein 49a</fullName>
    </submittedName>
</protein>
<dbReference type="InterPro" id="IPR052295">
    <property type="entry name" value="Odorant-binding_protein"/>
</dbReference>
<dbReference type="HOGENOM" id="CLU_120152_0_0_1"/>
<dbReference type="STRING" id="7244.B4MFN8"/>
<dbReference type="PhylomeDB" id="B4MFN8"/>
<keyword evidence="3" id="KW-0964">Secreted</keyword>
<dbReference type="Gene3D" id="1.10.238.270">
    <property type="match status" value="1"/>
</dbReference>
<keyword evidence="8" id="KW-1185">Reference proteome</keyword>
<dbReference type="eggNOG" id="ENOG502T840">
    <property type="taxonomic scope" value="Eukaryota"/>
</dbReference>
<evidence type="ECO:0000256" key="1">
    <source>
        <dbReference type="ARBA" id="ARBA00004613"/>
    </source>
</evidence>
<dbReference type="PANTHER" id="PTHR21066:SF15">
    <property type="entry name" value="GH25962P-RELATED"/>
    <property type="match status" value="1"/>
</dbReference>
<sequence length="212" mass="23804">MLSKYQQLLLVIVGLCLSVAHADVDCSQRPKFVNPMTCCPMPEFVTAELKEKCQQYNITPPSPPPMSTEQQSGEGRRPHPHHHFLPPCFVSCVFNETGIYEDNSLDADKLKDYLSIVFKDSEDLQTVASDAFTTCAAKVDERQDKMGNRPRPSPPPGMPLCPHKPAFLLGCVFKNMMKNCPASVWTDTQECNETREFFKSCKPPHRRQATAA</sequence>
<dbReference type="InterPro" id="IPR054577">
    <property type="entry name" value="OBP47-like_dom"/>
</dbReference>
<dbReference type="Pfam" id="PF22651">
    <property type="entry name" value="OBP47_like"/>
    <property type="match status" value="1"/>
</dbReference>
<evidence type="ECO:0000256" key="5">
    <source>
        <dbReference type="SAM" id="SignalP"/>
    </source>
</evidence>
<comment type="similarity">
    <text evidence="2">Belongs to the PBP/GOBP family.</text>
</comment>
<feature type="domain" description="OBP47-like" evidence="6">
    <location>
        <begin position="88"/>
        <end position="197"/>
    </location>
</feature>
<evidence type="ECO:0000256" key="4">
    <source>
        <dbReference type="SAM" id="MobiDB-lite"/>
    </source>
</evidence>
<dbReference type="AlphaFoldDB" id="B4MFN8"/>
<reference evidence="7 8" key="1">
    <citation type="journal article" date="2007" name="Nature">
        <title>Evolution of genes and genomes on the Drosophila phylogeny.</title>
        <authorList>
            <consortium name="Drosophila 12 Genomes Consortium"/>
            <person name="Clark A.G."/>
            <person name="Eisen M.B."/>
            <person name="Smith D.R."/>
            <person name="Bergman C.M."/>
            <person name="Oliver B."/>
            <person name="Markow T.A."/>
            <person name="Kaufman T.C."/>
            <person name="Kellis M."/>
            <person name="Gelbart W."/>
            <person name="Iyer V.N."/>
            <person name="Pollard D.A."/>
            <person name="Sackton T.B."/>
            <person name="Larracuente A.M."/>
            <person name="Singh N.D."/>
            <person name="Abad J.P."/>
            <person name="Abt D.N."/>
            <person name="Adryan B."/>
            <person name="Aguade M."/>
            <person name="Akashi H."/>
            <person name="Anderson W.W."/>
            <person name="Aquadro C.F."/>
            <person name="Ardell D.H."/>
            <person name="Arguello R."/>
            <person name="Artieri C.G."/>
            <person name="Barbash D.A."/>
            <person name="Barker D."/>
            <person name="Barsanti P."/>
            <person name="Batterham P."/>
            <person name="Batzoglou S."/>
            <person name="Begun D."/>
            <person name="Bhutkar A."/>
            <person name="Blanco E."/>
            <person name="Bosak S.A."/>
            <person name="Bradley R.K."/>
            <person name="Brand A.D."/>
            <person name="Brent M.R."/>
            <person name="Brooks A.N."/>
            <person name="Brown R.H."/>
            <person name="Butlin R.K."/>
            <person name="Caggese C."/>
            <person name="Calvi B.R."/>
            <person name="Bernardo de Carvalho A."/>
            <person name="Caspi A."/>
            <person name="Castrezana S."/>
            <person name="Celniker S.E."/>
            <person name="Chang J.L."/>
            <person name="Chapple C."/>
            <person name="Chatterji S."/>
            <person name="Chinwalla A."/>
            <person name="Civetta A."/>
            <person name="Clifton S.W."/>
            <person name="Comeron J.M."/>
            <person name="Costello J.C."/>
            <person name="Coyne J.A."/>
            <person name="Daub J."/>
            <person name="David R.G."/>
            <person name="Delcher A.L."/>
            <person name="Delehaunty K."/>
            <person name="Do C.B."/>
            <person name="Ebling H."/>
            <person name="Edwards K."/>
            <person name="Eickbush T."/>
            <person name="Evans J.D."/>
            <person name="Filipski A."/>
            <person name="Findeiss S."/>
            <person name="Freyhult E."/>
            <person name="Fulton L."/>
            <person name="Fulton R."/>
            <person name="Garcia A.C."/>
            <person name="Gardiner A."/>
            <person name="Garfield D.A."/>
            <person name="Garvin B.E."/>
            <person name="Gibson G."/>
            <person name="Gilbert D."/>
            <person name="Gnerre S."/>
            <person name="Godfrey J."/>
            <person name="Good R."/>
            <person name="Gotea V."/>
            <person name="Gravely B."/>
            <person name="Greenberg A.J."/>
            <person name="Griffiths-Jones S."/>
            <person name="Gross S."/>
            <person name="Guigo R."/>
            <person name="Gustafson E.A."/>
            <person name="Haerty W."/>
            <person name="Hahn M.W."/>
            <person name="Halligan D.L."/>
            <person name="Halpern A.L."/>
            <person name="Halter G.M."/>
            <person name="Han M.V."/>
            <person name="Heger A."/>
            <person name="Hillier L."/>
            <person name="Hinrichs A.S."/>
            <person name="Holmes I."/>
            <person name="Hoskins R.A."/>
            <person name="Hubisz M.J."/>
            <person name="Hultmark D."/>
            <person name="Huntley M.A."/>
            <person name="Jaffe D.B."/>
            <person name="Jagadeeshan S."/>
            <person name="Jeck W.R."/>
            <person name="Johnson J."/>
            <person name="Jones C.D."/>
            <person name="Jordan W.C."/>
            <person name="Karpen G.H."/>
            <person name="Kataoka E."/>
            <person name="Keightley P.D."/>
            <person name="Kheradpour P."/>
            <person name="Kirkness E.F."/>
            <person name="Koerich L.B."/>
            <person name="Kristiansen K."/>
            <person name="Kudrna D."/>
            <person name="Kulathinal R.J."/>
            <person name="Kumar S."/>
            <person name="Kwok R."/>
            <person name="Lander E."/>
            <person name="Langley C.H."/>
            <person name="Lapoint R."/>
            <person name="Lazzaro B.P."/>
            <person name="Lee S.J."/>
            <person name="Levesque L."/>
            <person name="Li R."/>
            <person name="Lin C.F."/>
            <person name="Lin M.F."/>
            <person name="Lindblad-Toh K."/>
            <person name="Llopart A."/>
            <person name="Long M."/>
            <person name="Low L."/>
            <person name="Lozovsky E."/>
            <person name="Lu J."/>
            <person name="Luo M."/>
            <person name="Machado C.A."/>
            <person name="Makalowski W."/>
            <person name="Marzo M."/>
            <person name="Matsuda M."/>
            <person name="Matzkin L."/>
            <person name="McAllister B."/>
            <person name="McBride C.S."/>
            <person name="McKernan B."/>
            <person name="McKernan K."/>
            <person name="Mendez-Lago M."/>
            <person name="Minx P."/>
            <person name="Mollenhauer M.U."/>
            <person name="Montooth K."/>
            <person name="Mount S.M."/>
            <person name="Mu X."/>
            <person name="Myers E."/>
            <person name="Negre B."/>
            <person name="Newfeld S."/>
            <person name="Nielsen R."/>
            <person name="Noor M.A."/>
            <person name="O'Grady P."/>
            <person name="Pachter L."/>
            <person name="Papaceit M."/>
            <person name="Parisi M.J."/>
            <person name="Parisi M."/>
            <person name="Parts L."/>
            <person name="Pedersen J.S."/>
            <person name="Pesole G."/>
            <person name="Phillippy A.M."/>
            <person name="Ponting C.P."/>
            <person name="Pop M."/>
            <person name="Porcelli D."/>
            <person name="Powell J.R."/>
            <person name="Prohaska S."/>
            <person name="Pruitt K."/>
            <person name="Puig M."/>
            <person name="Quesneville H."/>
            <person name="Ram K.R."/>
            <person name="Rand D."/>
            <person name="Rasmussen M.D."/>
            <person name="Reed L.K."/>
            <person name="Reenan R."/>
            <person name="Reily A."/>
            <person name="Remington K.A."/>
            <person name="Rieger T.T."/>
            <person name="Ritchie M.G."/>
            <person name="Robin C."/>
            <person name="Rogers Y.H."/>
            <person name="Rohde C."/>
            <person name="Rozas J."/>
            <person name="Rubenfield M.J."/>
            <person name="Ruiz A."/>
            <person name="Russo S."/>
            <person name="Salzberg S.L."/>
            <person name="Sanchez-Gracia A."/>
            <person name="Saranga D.J."/>
            <person name="Sato H."/>
            <person name="Schaeffer S.W."/>
            <person name="Schatz M.C."/>
            <person name="Schlenke T."/>
            <person name="Schwartz R."/>
            <person name="Segarra C."/>
            <person name="Singh R.S."/>
            <person name="Sirot L."/>
            <person name="Sirota M."/>
            <person name="Sisneros N.B."/>
            <person name="Smith C.D."/>
            <person name="Smith T.F."/>
            <person name="Spieth J."/>
            <person name="Stage D.E."/>
            <person name="Stark A."/>
            <person name="Stephan W."/>
            <person name="Strausberg R.L."/>
            <person name="Strempel S."/>
            <person name="Sturgill D."/>
            <person name="Sutton G."/>
            <person name="Sutton G.G."/>
            <person name="Tao W."/>
            <person name="Teichmann S."/>
            <person name="Tobari Y.N."/>
            <person name="Tomimura Y."/>
            <person name="Tsolas J.M."/>
            <person name="Valente V.L."/>
            <person name="Venter E."/>
            <person name="Venter J.C."/>
            <person name="Vicario S."/>
            <person name="Vieira F.G."/>
            <person name="Vilella A.J."/>
            <person name="Villasante A."/>
            <person name="Walenz B."/>
            <person name="Wang J."/>
            <person name="Wasserman M."/>
            <person name="Watts T."/>
            <person name="Wilson D."/>
            <person name="Wilson R.K."/>
            <person name="Wing R.A."/>
            <person name="Wolfner M.F."/>
            <person name="Wong A."/>
            <person name="Wong G.K."/>
            <person name="Wu C.I."/>
            <person name="Wu G."/>
            <person name="Yamamoto D."/>
            <person name="Yang H.P."/>
            <person name="Yang S.P."/>
            <person name="Yorke J.A."/>
            <person name="Yoshida K."/>
            <person name="Zdobnov E."/>
            <person name="Zhang P."/>
            <person name="Zhang Y."/>
            <person name="Zimin A.V."/>
            <person name="Baldwin J."/>
            <person name="Abdouelleil A."/>
            <person name="Abdulkadir J."/>
            <person name="Abebe A."/>
            <person name="Abera B."/>
            <person name="Abreu J."/>
            <person name="Acer S.C."/>
            <person name="Aftuck L."/>
            <person name="Alexander A."/>
            <person name="An P."/>
            <person name="Anderson E."/>
            <person name="Anderson S."/>
            <person name="Arachi H."/>
            <person name="Azer M."/>
            <person name="Bachantsang P."/>
            <person name="Barry A."/>
            <person name="Bayul T."/>
            <person name="Berlin A."/>
            <person name="Bessette D."/>
            <person name="Bloom T."/>
            <person name="Blye J."/>
            <person name="Boguslavskiy L."/>
            <person name="Bonnet C."/>
            <person name="Boukhgalter B."/>
            <person name="Bourzgui I."/>
            <person name="Brown A."/>
            <person name="Cahill P."/>
            <person name="Channer S."/>
            <person name="Cheshatsang Y."/>
            <person name="Chuda L."/>
            <person name="Citroen M."/>
            <person name="Collymore A."/>
            <person name="Cooke P."/>
            <person name="Costello M."/>
            <person name="D'Aco K."/>
            <person name="Daza R."/>
            <person name="De Haan G."/>
            <person name="DeGray S."/>
            <person name="DeMaso C."/>
            <person name="Dhargay N."/>
            <person name="Dooley K."/>
            <person name="Dooley E."/>
            <person name="Doricent M."/>
            <person name="Dorje P."/>
            <person name="Dorjee K."/>
            <person name="Dupes A."/>
            <person name="Elong R."/>
            <person name="Falk J."/>
            <person name="Farina A."/>
            <person name="Faro S."/>
            <person name="Ferguson D."/>
            <person name="Fisher S."/>
            <person name="Foley C.D."/>
            <person name="Franke A."/>
            <person name="Friedrich D."/>
            <person name="Gadbois L."/>
            <person name="Gearin G."/>
            <person name="Gearin C.R."/>
            <person name="Giannoukos G."/>
            <person name="Goode T."/>
            <person name="Graham J."/>
            <person name="Grandbois E."/>
            <person name="Grewal S."/>
            <person name="Gyaltsen K."/>
            <person name="Hafez N."/>
            <person name="Hagos B."/>
            <person name="Hall J."/>
            <person name="Henson C."/>
            <person name="Hollinger A."/>
            <person name="Honan T."/>
            <person name="Huard M.D."/>
            <person name="Hughes L."/>
            <person name="Hurhula B."/>
            <person name="Husby M.E."/>
            <person name="Kamat A."/>
            <person name="Kanga B."/>
            <person name="Kashin S."/>
            <person name="Khazanovich D."/>
            <person name="Kisner P."/>
            <person name="Lance K."/>
            <person name="Lara M."/>
            <person name="Lee W."/>
            <person name="Lennon N."/>
            <person name="Letendre F."/>
            <person name="LeVine R."/>
            <person name="Lipovsky A."/>
            <person name="Liu X."/>
            <person name="Liu J."/>
            <person name="Liu S."/>
            <person name="Lokyitsang T."/>
            <person name="Lokyitsang Y."/>
            <person name="Lubonja R."/>
            <person name="Lui A."/>
            <person name="MacDonald P."/>
            <person name="Magnisalis V."/>
            <person name="Maru K."/>
            <person name="Matthews C."/>
            <person name="McCusker W."/>
            <person name="McDonough S."/>
            <person name="Mehta T."/>
            <person name="Meldrim J."/>
            <person name="Meneus L."/>
            <person name="Mihai O."/>
            <person name="Mihalev A."/>
            <person name="Mihova T."/>
            <person name="Mittelman R."/>
            <person name="Mlenga V."/>
            <person name="Montmayeur A."/>
            <person name="Mulrain L."/>
            <person name="Navidi A."/>
            <person name="Naylor J."/>
            <person name="Negash T."/>
            <person name="Nguyen T."/>
            <person name="Nguyen N."/>
            <person name="Nicol R."/>
            <person name="Norbu C."/>
            <person name="Norbu N."/>
            <person name="Novod N."/>
            <person name="O'Neill B."/>
            <person name="Osman S."/>
            <person name="Markiewicz E."/>
            <person name="Oyono O.L."/>
            <person name="Patti C."/>
            <person name="Phunkhang P."/>
            <person name="Pierre F."/>
            <person name="Priest M."/>
            <person name="Raghuraman S."/>
            <person name="Rege F."/>
            <person name="Reyes R."/>
            <person name="Rise C."/>
            <person name="Rogov P."/>
            <person name="Ross K."/>
            <person name="Ryan E."/>
            <person name="Settipalli S."/>
            <person name="Shea T."/>
            <person name="Sherpa N."/>
            <person name="Shi L."/>
            <person name="Shih D."/>
            <person name="Sparrow T."/>
            <person name="Spaulding J."/>
            <person name="Stalker J."/>
            <person name="Stange-Thomann N."/>
            <person name="Stavropoulos S."/>
            <person name="Stone C."/>
            <person name="Strader C."/>
            <person name="Tesfaye S."/>
            <person name="Thomson T."/>
            <person name="Thoulutsang Y."/>
            <person name="Thoulutsang D."/>
            <person name="Topham K."/>
            <person name="Topping I."/>
            <person name="Tsamla T."/>
            <person name="Vassiliev H."/>
            <person name="Vo A."/>
            <person name="Wangchuk T."/>
            <person name="Wangdi T."/>
            <person name="Weiand M."/>
            <person name="Wilkinson J."/>
            <person name="Wilson A."/>
            <person name="Yadav S."/>
            <person name="Young G."/>
            <person name="Yu Q."/>
            <person name="Zembek L."/>
            <person name="Zhong D."/>
            <person name="Zimmer A."/>
            <person name="Zwirko Z."/>
            <person name="Jaffe D.B."/>
            <person name="Alvarez P."/>
            <person name="Brockman W."/>
            <person name="Butler J."/>
            <person name="Chin C."/>
            <person name="Gnerre S."/>
            <person name="Grabherr M."/>
            <person name="Kleber M."/>
            <person name="Mauceli E."/>
            <person name="MacCallum I."/>
        </authorList>
    </citation>
    <scope>NUCLEOTIDE SEQUENCE [LARGE SCALE GENOMIC DNA]</scope>
    <source>
        <strain evidence="8">Tucson 15010-1051.87</strain>
    </source>
</reference>
<dbReference type="EMBL" id="CH940667">
    <property type="protein sequence ID" value="EDW57209.1"/>
    <property type="molecule type" value="Genomic_DNA"/>
</dbReference>
<dbReference type="OMA" id="CCPMPDF"/>
<evidence type="ECO:0000259" key="6">
    <source>
        <dbReference type="Pfam" id="PF22651"/>
    </source>
</evidence>
<feature type="region of interest" description="Disordered" evidence="4">
    <location>
        <begin position="55"/>
        <end position="79"/>
    </location>
</feature>
<name>B4MFN8_DROVI</name>
<evidence type="ECO:0000256" key="2">
    <source>
        <dbReference type="ARBA" id="ARBA00008098"/>
    </source>
</evidence>
<keyword evidence="5" id="KW-0732">Signal</keyword>
<evidence type="ECO:0000256" key="3">
    <source>
        <dbReference type="ARBA" id="ARBA00022525"/>
    </source>
</evidence>
<dbReference type="FunCoup" id="B4MFN8">
    <property type="interactions" value="46"/>
</dbReference>
<dbReference type="PANTHER" id="PTHR21066">
    <property type="entry name" value="ODORANT-BINDING PROTEIN 59A-RELATED"/>
    <property type="match status" value="1"/>
</dbReference>
<dbReference type="InParanoid" id="B4MFN8"/>
<accession>B4MFN8</accession>
<evidence type="ECO:0000313" key="7">
    <source>
        <dbReference type="EMBL" id="EDW57209.1"/>
    </source>
</evidence>
<dbReference type="Proteomes" id="UP000008792">
    <property type="component" value="Unassembled WGS sequence"/>
</dbReference>
<dbReference type="SUPFAM" id="SSF47565">
    <property type="entry name" value="Insect pheromone/odorant-binding proteins"/>
    <property type="match status" value="1"/>
</dbReference>
<dbReference type="GO" id="GO:0005549">
    <property type="term" value="F:odorant binding"/>
    <property type="evidence" value="ECO:0007669"/>
    <property type="project" value="InterPro"/>
</dbReference>
<feature type="signal peptide" evidence="5">
    <location>
        <begin position="1"/>
        <end position="22"/>
    </location>
</feature>
<feature type="chain" id="PRO_5002817802" evidence="5">
    <location>
        <begin position="23"/>
        <end position="212"/>
    </location>
</feature>